<accession>A0ACC0R9H6</accession>
<reference evidence="1" key="1">
    <citation type="submission" date="2022-06" db="EMBL/GenBank/DDBJ databases">
        <title>Fusarium solani species complex genomes reveal bases of compartmentalisation and animal pathogenesis.</title>
        <authorList>
            <person name="Tsai I.J."/>
        </authorList>
    </citation>
    <scope>NUCLEOTIDE SEQUENCE</scope>
    <source>
        <strain evidence="1">Fu6.1</strain>
    </source>
</reference>
<evidence type="ECO:0000313" key="1">
    <source>
        <dbReference type="EMBL" id="KAI8679358.1"/>
    </source>
</evidence>
<dbReference type="Proteomes" id="UP001065298">
    <property type="component" value="Chromosome 2"/>
</dbReference>
<keyword evidence="2" id="KW-1185">Reference proteome</keyword>
<organism evidence="1 2">
    <name type="scientific">Fusarium keratoplasticum</name>
    <dbReference type="NCBI Taxonomy" id="1328300"/>
    <lineage>
        <taxon>Eukaryota</taxon>
        <taxon>Fungi</taxon>
        <taxon>Dikarya</taxon>
        <taxon>Ascomycota</taxon>
        <taxon>Pezizomycotina</taxon>
        <taxon>Sordariomycetes</taxon>
        <taxon>Hypocreomycetidae</taxon>
        <taxon>Hypocreales</taxon>
        <taxon>Nectriaceae</taxon>
        <taxon>Fusarium</taxon>
        <taxon>Fusarium solani species complex</taxon>
    </lineage>
</organism>
<comment type="caution">
    <text evidence="1">The sequence shown here is derived from an EMBL/GenBank/DDBJ whole genome shotgun (WGS) entry which is preliminary data.</text>
</comment>
<evidence type="ECO:0000313" key="2">
    <source>
        <dbReference type="Proteomes" id="UP001065298"/>
    </source>
</evidence>
<name>A0ACC0R9H6_9HYPO</name>
<dbReference type="EMBL" id="CM046504">
    <property type="protein sequence ID" value="KAI8679358.1"/>
    <property type="molecule type" value="Genomic_DNA"/>
</dbReference>
<proteinExistence type="predicted"/>
<sequence>MSSRLIEANQSFGHNERRAHGFFRDQDDEPVIALLDGWKEKRLGAFRDEDLAAGEANGATARERASVAISGGMGPAALVAVGIGALVGGPVGAAVGAGVVAVTGIGGAAVVATHVVNSRGWGTDLKNLADNWEFAFDNDLAQQLKKDLPAECRPETSLETPFRVCDDCEDILLGNHLVNQRLGYLDRPNGGCWLCRLVVKICKESGNFNRSTYSFITRVGSTIVLQTDSIKVHNTPVLRLFSDMWSSGKSSSRVQIGFPVLPQSNEFRFTLIRRWIKWCDKKHSCNNLHGKDMPSRLIDVGTSLADTPRLVSGKGMKQSKYIALSHRWGLTPGERVQYCTTKDNFEAQHTAINCLAPNFRDAVEVARAVGVRYLWIDSLCIIQGDPEDWEEQAKLMERVYASAYFTIAATSAEDMNGSFLKQTERRDEHICFKNNKNQVFYASRNLTSFDEEVDRAELNDRAWTLQERLLSCRTIHFAAGQMYWECGHGVYCEDLTRLKTSEGQKKSFRLDSEFPRLLRRSGVGYTLHFIQYLLEDYSKRGISMPEDRAVAIAGLESRITTALSCESRCGIFGTYLHRNLLWRRSGGQSSERINYTNRKVPSWSWMAYEGGIEFLDIPYGKFMFFAPVEFDPADETALIVQLWAFKNDSVAQGVTSTSGERQIIDAKGEEAGSISYDAKDREDPHRPLCVIIGRANVPIDAAQEEIRYHILIAKKSQEAEDTYERIGVGWVRKDYVLSRVKSRARLV</sequence>
<protein>
    <submittedName>
        <fullName evidence="1">HET domain-containing protein</fullName>
    </submittedName>
</protein>
<gene>
    <name evidence="1" type="ORF">NCS57_00213800</name>
</gene>